<dbReference type="KEGG" id="dvv:114342180"/>
<dbReference type="InParanoid" id="A0A6P7GYB4"/>
<organism evidence="3">
    <name type="scientific">Diabrotica virgifera virgifera</name>
    <name type="common">western corn rootworm</name>
    <dbReference type="NCBI Taxonomy" id="50390"/>
    <lineage>
        <taxon>Eukaryota</taxon>
        <taxon>Metazoa</taxon>
        <taxon>Ecdysozoa</taxon>
        <taxon>Arthropoda</taxon>
        <taxon>Hexapoda</taxon>
        <taxon>Insecta</taxon>
        <taxon>Pterygota</taxon>
        <taxon>Neoptera</taxon>
        <taxon>Endopterygota</taxon>
        <taxon>Coleoptera</taxon>
        <taxon>Polyphaga</taxon>
        <taxon>Cucujiformia</taxon>
        <taxon>Chrysomeloidea</taxon>
        <taxon>Chrysomelidae</taxon>
        <taxon>Galerucinae</taxon>
        <taxon>Diabroticina</taxon>
        <taxon>Diabroticites</taxon>
        <taxon>Diabrotica</taxon>
    </lineage>
</organism>
<keyword evidence="2" id="KW-1185">Reference proteome</keyword>
<reference evidence="3" key="1">
    <citation type="submission" date="2025-04" db="UniProtKB">
        <authorList>
            <consortium name="RefSeq"/>
        </authorList>
    </citation>
    <scope>IDENTIFICATION</scope>
    <source>
        <tissue evidence="3">Whole insect</tissue>
    </source>
</reference>
<dbReference type="EnsemblMetazoa" id="XM_050643602.1">
    <property type="protein sequence ID" value="XP_050499559.1"/>
    <property type="gene ID" value="LOC114342180"/>
</dbReference>
<gene>
    <name evidence="3" type="primary">LOC114342180</name>
</gene>
<evidence type="ECO:0000313" key="3">
    <source>
        <dbReference type="RefSeq" id="XP_028148770.1"/>
    </source>
</evidence>
<dbReference type="RefSeq" id="XP_028148770.1">
    <property type="nucleotide sequence ID" value="XM_028292969.1"/>
</dbReference>
<proteinExistence type="predicted"/>
<name>A0A6P7GYB4_DIAVI</name>
<dbReference type="RefSeq" id="XP_050499559.1">
    <property type="nucleotide sequence ID" value="XM_050643602.1"/>
</dbReference>
<dbReference type="GeneID" id="114342180"/>
<accession>A0A6P7GYB4</accession>
<evidence type="ECO:0000313" key="2">
    <source>
        <dbReference type="Proteomes" id="UP001652700"/>
    </source>
</evidence>
<reference evidence="1" key="2">
    <citation type="submission" date="2025-05" db="UniProtKB">
        <authorList>
            <consortium name="EnsemblMetazoa"/>
        </authorList>
    </citation>
    <scope>IDENTIFICATION</scope>
</reference>
<protein>
    <submittedName>
        <fullName evidence="3">Uncharacterized protein LOC114342180</fullName>
    </submittedName>
</protein>
<dbReference type="AlphaFoldDB" id="A0A6P7GYB4"/>
<sequence>MSKQPKGTEKALRVQQCARWERLFSDIANRAKKNASECQVTDYIFHSNVHDVSDTFNKSMTPVEVQLKSLVEDNLNSKVKHYVLQRSKSRILEDGKFEYWHKKTKKSIKALTPYLSKHDIQYYIYLFSQNYNKRKIVRFIELYIKSKLKNLLKLRESLRDDPKKLTEIQLKIITEWDVLTTYVSLEHVVFYAMDIVTQLKNID</sequence>
<evidence type="ECO:0000313" key="1">
    <source>
        <dbReference type="EnsemblMetazoa" id="XP_050499559.1"/>
    </source>
</evidence>
<dbReference type="OrthoDB" id="10624476at2759"/>
<dbReference type="Proteomes" id="UP001652700">
    <property type="component" value="Unplaced"/>
</dbReference>